<reference evidence="1 2" key="1">
    <citation type="submission" date="2018-06" db="EMBL/GenBank/DDBJ databases">
        <authorList>
            <person name="Liu Z.-W."/>
        </authorList>
    </citation>
    <scope>NUCLEOTIDE SEQUENCE [LARGE SCALE GENOMIC DNA]</scope>
    <source>
        <strain evidence="1 2">2b14</strain>
    </source>
</reference>
<comment type="caution">
    <text evidence="1">The sequence shown here is derived from an EMBL/GenBank/DDBJ whole genome shotgun (WGS) entry which is preliminary data.</text>
</comment>
<protein>
    <submittedName>
        <fullName evidence="1">Uncharacterized protein</fullName>
    </submittedName>
</protein>
<dbReference type="EMBL" id="QMDV01000003">
    <property type="protein sequence ID" value="RAU82519.1"/>
    <property type="molecule type" value="Genomic_DNA"/>
</dbReference>
<dbReference type="Proteomes" id="UP000251692">
    <property type="component" value="Unassembled WGS sequence"/>
</dbReference>
<accession>A0A364RE11</accession>
<reference evidence="1 2" key="2">
    <citation type="submission" date="2018-07" db="EMBL/GenBank/DDBJ databases">
        <title>Pontibacter sp. 2b14 genomic sequence and assembly.</title>
        <authorList>
            <person name="Du Z.-J."/>
        </authorList>
    </citation>
    <scope>NUCLEOTIDE SEQUENCE [LARGE SCALE GENOMIC DNA]</scope>
    <source>
        <strain evidence="1 2">2b14</strain>
    </source>
</reference>
<keyword evidence="2" id="KW-1185">Reference proteome</keyword>
<evidence type="ECO:0000313" key="2">
    <source>
        <dbReference type="Proteomes" id="UP000251692"/>
    </source>
</evidence>
<name>A0A364RE11_9BACT</name>
<gene>
    <name evidence="1" type="ORF">DP923_12120</name>
</gene>
<sequence length="62" mass="6908">MDALAACFHQQALKGSCIVADENTNNGGFCYYKQESQLASKYKRILQFIEGKEAEMLTACIL</sequence>
<evidence type="ECO:0000313" key="1">
    <source>
        <dbReference type="EMBL" id="RAU82519.1"/>
    </source>
</evidence>
<dbReference type="AlphaFoldDB" id="A0A364RE11"/>
<organism evidence="1 2">
    <name type="scientific">Pontibacter arcticus</name>
    <dbReference type="NCBI Taxonomy" id="2080288"/>
    <lineage>
        <taxon>Bacteria</taxon>
        <taxon>Pseudomonadati</taxon>
        <taxon>Bacteroidota</taxon>
        <taxon>Cytophagia</taxon>
        <taxon>Cytophagales</taxon>
        <taxon>Hymenobacteraceae</taxon>
        <taxon>Pontibacter</taxon>
    </lineage>
</organism>
<proteinExistence type="predicted"/>